<gene>
    <name evidence="1" type="ORF">LEP1GSC079_3340</name>
</gene>
<name>A0A0F6IHE6_LEPIR</name>
<dbReference type="Proteomes" id="UP000012164">
    <property type="component" value="Unassembled WGS sequence"/>
</dbReference>
<dbReference type="AlphaFoldDB" id="A0A0F6IHE6"/>
<evidence type="ECO:0000313" key="1">
    <source>
        <dbReference type="EMBL" id="EMJ37471.1"/>
    </source>
</evidence>
<organism evidence="1 2">
    <name type="scientific">Leptospira interrogans str. FPW1039</name>
    <dbReference type="NCBI Taxonomy" id="1193040"/>
    <lineage>
        <taxon>Bacteria</taxon>
        <taxon>Pseudomonadati</taxon>
        <taxon>Spirochaetota</taxon>
        <taxon>Spirochaetia</taxon>
        <taxon>Leptospirales</taxon>
        <taxon>Leptospiraceae</taxon>
        <taxon>Leptospira</taxon>
    </lineage>
</organism>
<reference evidence="1 2" key="1">
    <citation type="submission" date="2013-01" db="EMBL/GenBank/DDBJ databases">
        <authorList>
            <person name="Harkins D.M."/>
            <person name="Durkin A.S."/>
            <person name="Brinkac L.M."/>
            <person name="Haft D.H."/>
            <person name="Selengut J.D."/>
            <person name="Sanka R."/>
            <person name="DePew J."/>
            <person name="Purushe J."/>
            <person name="Peacock S.J."/>
            <person name="Thaipadungpanit J."/>
            <person name="Wuthiekanun V.W."/>
            <person name="Day N.P."/>
            <person name="Vinetz J.M."/>
            <person name="Sutton G.G."/>
            <person name="Nierman W.C."/>
            <person name="Fouts D.E."/>
        </authorList>
    </citation>
    <scope>NUCLEOTIDE SEQUENCE [LARGE SCALE GENOMIC DNA]</scope>
    <source>
        <strain evidence="1 2">FPW1039</strain>
    </source>
</reference>
<proteinExistence type="predicted"/>
<dbReference type="EMBL" id="AKWR02000084">
    <property type="protein sequence ID" value="EMJ37471.1"/>
    <property type="molecule type" value="Genomic_DNA"/>
</dbReference>
<accession>A0A0F6IHE6</accession>
<protein>
    <submittedName>
        <fullName evidence="1">Uncharacterized protein</fullName>
    </submittedName>
</protein>
<sequence length="38" mass="4501">MKVNSPQRRILFFTAKTYEKDKISLLKKLECRPLHNPG</sequence>
<comment type="caution">
    <text evidence="1">The sequence shown here is derived from an EMBL/GenBank/DDBJ whole genome shotgun (WGS) entry which is preliminary data.</text>
</comment>
<evidence type="ECO:0000313" key="2">
    <source>
        <dbReference type="Proteomes" id="UP000012164"/>
    </source>
</evidence>